<protein>
    <submittedName>
        <fullName evidence="5">RNA polymerase II-associated protein 1</fullName>
    </submittedName>
</protein>
<feature type="domain" description="RPAP1 N-terminal" evidence="4">
    <location>
        <begin position="234"/>
        <end position="276"/>
    </location>
</feature>
<dbReference type="InterPro" id="IPR013930">
    <property type="entry name" value="RPAP1_N"/>
</dbReference>
<reference evidence="5 6" key="1">
    <citation type="submission" date="2014-04" db="EMBL/GenBank/DDBJ databases">
        <title>Genome evolution of avian class.</title>
        <authorList>
            <person name="Zhang G."/>
            <person name="Li C."/>
        </authorList>
    </citation>
    <scope>NUCLEOTIDE SEQUENCE [LARGE SCALE GENOMIC DNA]</scope>
    <source>
        <strain evidence="5">BGI_N341</strain>
    </source>
</reference>
<dbReference type="PANTHER" id="PTHR21483">
    <property type="entry name" value="RNA POLYMERASE II-ASSOCIATED PROTEIN 1"/>
    <property type="match status" value="1"/>
</dbReference>
<feature type="compositionally biased region" description="Basic and acidic residues" evidence="2">
    <location>
        <begin position="531"/>
        <end position="543"/>
    </location>
</feature>
<dbReference type="PANTHER" id="PTHR21483:SF18">
    <property type="entry name" value="RNA POLYMERASE II-ASSOCIATED PROTEIN 1"/>
    <property type="match status" value="1"/>
</dbReference>
<dbReference type="Proteomes" id="UP000054190">
    <property type="component" value="Unassembled WGS sequence"/>
</dbReference>
<dbReference type="Pfam" id="PF08620">
    <property type="entry name" value="RPAP1_C"/>
    <property type="match status" value="1"/>
</dbReference>
<dbReference type="GO" id="GO:0006366">
    <property type="term" value="P:transcription by RNA polymerase II"/>
    <property type="evidence" value="ECO:0007669"/>
    <property type="project" value="InterPro"/>
</dbReference>
<feature type="compositionally biased region" description="Acidic residues" evidence="2">
    <location>
        <begin position="516"/>
        <end position="527"/>
    </location>
</feature>
<evidence type="ECO:0000256" key="1">
    <source>
        <dbReference type="ARBA" id="ARBA00009953"/>
    </source>
</evidence>
<accession>A0A093F8N7</accession>
<evidence type="ECO:0000256" key="2">
    <source>
        <dbReference type="SAM" id="MobiDB-lite"/>
    </source>
</evidence>
<feature type="compositionally biased region" description="Low complexity" evidence="2">
    <location>
        <begin position="167"/>
        <end position="176"/>
    </location>
</feature>
<feature type="domain" description="RPAP1 C-terminal" evidence="3">
    <location>
        <begin position="374"/>
        <end position="439"/>
    </location>
</feature>
<dbReference type="SUPFAM" id="SSF48371">
    <property type="entry name" value="ARM repeat"/>
    <property type="match status" value="1"/>
</dbReference>
<proteinExistence type="inferred from homology"/>
<dbReference type="Pfam" id="PF08621">
    <property type="entry name" value="RPAP1_N"/>
    <property type="match status" value="1"/>
</dbReference>
<evidence type="ECO:0000313" key="6">
    <source>
        <dbReference type="Proteomes" id="UP000054190"/>
    </source>
</evidence>
<dbReference type="AlphaFoldDB" id="A0A093F8N7"/>
<gene>
    <name evidence="5" type="ORF">N341_10459</name>
</gene>
<feature type="region of interest" description="Disordered" evidence="2">
    <location>
        <begin position="516"/>
        <end position="543"/>
    </location>
</feature>
<comment type="similarity">
    <text evidence="1">Belongs to the RPAP1 family.</text>
</comment>
<organism evidence="5 6">
    <name type="scientific">Tyto alba</name>
    <name type="common">Barn owl</name>
    <dbReference type="NCBI Taxonomy" id="56313"/>
    <lineage>
        <taxon>Eukaryota</taxon>
        <taxon>Metazoa</taxon>
        <taxon>Chordata</taxon>
        <taxon>Craniata</taxon>
        <taxon>Vertebrata</taxon>
        <taxon>Euteleostomi</taxon>
        <taxon>Archelosauria</taxon>
        <taxon>Archosauria</taxon>
        <taxon>Dinosauria</taxon>
        <taxon>Saurischia</taxon>
        <taxon>Theropoda</taxon>
        <taxon>Coelurosauria</taxon>
        <taxon>Aves</taxon>
        <taxon>Neognathae</taxon>
        <taxon>Neoaves</taxon>
        <taxon>Telluraves</taxon>
        <taxon>Strigiformes</taxon>
        <taxon>Tytonidae</taxon>
        <taxon>Tyto</taxon>
    </lineage>
</organism>
<dbReference type="InterPro" id="IPR039913">
    <property type="entry name" value="RPAP1/Rba50"/>
</dbReference>
<evidence type="ECO:0000259" key="4">
    <source>
        <dbReference type="Pfam" id="PF08621"/>
    </source>
</evidence>
<dbReference type="InterPro" id="IPR016024">
    <property type="entry name" value="ARM-type_fold"/>
</dbReference>
<feature type="region of interest" description="Disordered" evidence="2">
    <location>
        <begin position="166"/>
        <end position="206"/>
    </location>
</feature>
<feature type="non-terminal residue" evidence="5">
    <location>
        <position position="941"/>
    </location>
</feature>
<sequence length="941" mass="104431">MLSRPKPGESEADLLHFQNQFLAARASPAVKIVKKADKRKGEEGSTDAERPRLQNSKDVVMLDEFPDVLPALTPAPPKKSKIKSASVHFEDEDPEERLERHDQHITAVFSKIIERDTSAVAVTMPVPTADPFPRTFHRSEIKSEVKVGSGRKSIFAQKMAARRAAEKAATSPSAAECVQTGSAVPDALDPEGSAGEAPLSGIGGDKAADFSTSQWPCLITGEGLGSQKSEQEAQAIHRENLEKLRSMSEEEILQEQERLLAQLDSGLVAFLKSRRSGSEGQKKELKMEQNKTEEFVESLPMAQHGVGSSLFMQESGLEESVRKEENTKLEIAGDDLPVKPKKEWIHMDNVEFEKLEWMKDLPSLRQKKTRKGMQARFSLKGELIPADADLPTHLGLHHHGEEAERAGYSLQELFHLSRSQVIQQRTLALQVLGRIVQKARAGEFASSLKGSILRLLLDAGFLFLLRFSLDDAVDNVMAASVGALRALLVSLDDEKYLDWTFSWYQGMATFPFVPNNEEEEEEEEELNGTEKSQDKKLKDENKPDPDVARYDVVKGLLKTRIQHRLRYILEVVRPVPTVVLDILHILTHIARHSSEACIQLLDCPRLIETIVREFLPTQWDPQVAEPGCLLTSLHGVACATAMKFIRVLASGGRNATARLLNNFEMKSRLSRFIAEDPLDLLLPREEAIRLSTEAFRLWAVAAGYGQACDLYRDLYPVLVRILQSLPELLSTCHGKSPMTELSVQRATAVVTLLIRVTQTAGYAAELQAKLSSNISEDSEQIPPPPVVWSQVSGLQPFLETSLKKFLQEISQTETWQTLQPLTTTYVIYLGVYYSACSQQPSVNPIDCLEELERLTSEVLQPLLSQPAIHSMWDLLRPCSALCNPLSCSPAPESVFSIASLSCTGGKPPLSLLGSKSPFPFLTALLFLINSITHIHKGLTSK</sequence>
<evidence type="ECO:0000313" key="5">
    <source>
        <dbReference type="EMBL" id="KFV50554.1"/>
    </source>
</evidence>
<name>A0A093F8N7_TYTAL</name>
<keyword evidence="6" id="KW-1185">Reference proteome</keyword>
<dbReference type="InterPro" id="IPR013929">
    <property type="entry name" value="RPAP1_C"/>
</dbReference>
<dbReference type="EMBL" id="KK385063">
    <property type="protein sequence ID" value="KFV50554.1"/>
    <property type="molecule type" value="Genomic_DNA"/>
</dbReference>
<evidence type="ECO:0000259" key="3">
    <source>
        <dbReference type="Pfam" id="PF08620"/>
    </source>
</evidence>
<feature type="compositionally biased region" description="Basic and acidic residues" evidence="2">
    <location>
        <begin position="39"/>
        <end position="52"/>
    </location>
</feature>
<feature type="region of interest" description="Disordered" evidence="2">
    <location>
        <begin position="33"/>
        <end position="57"/>
    </location>
</feature>